<feature type="domain" description="CSC1/OSCA1-like cytosolic" evidence="3">
    <location>
        <begin position="5"/>
        <end position="95"/>
    </location>
</feature>
<feature type="transmembrane region" description="Helical" evidence="1">
    <location>
        <begin position="272"/>
        <end position="292"/>
    </location>
</feature>
<evidence type="ECO:0000259" key="3">
    <source>
        <dbReference type="Pfam" id="PF14703"/>
    </source>
</evidence>
<keyword evidence="1" id="KW-0472">Membrane</keyword>
<dbReference type="Pfam" id="PF14703">
    <property type="entry name" value="PHM7_cyt"/>
    <property type="match status" value="1"/>
</dbReference>
<feature type="domain" description="CSC1/OSCA1-like 7TM region" evidence="2">
    <location>
        <begin position="109"/>
        <end position="204"/>
    </location>
</feature>
<evidence type="ECO:0000313" key="4">
    <source>
        <dbReference type="EMBL" id="KAJ3029460.1"/>
    </source>
</evidence>
<keyword evidence="5" id="KW-1185">Reference proteome</keyword>
<dbReference type="Pfam" id="PF02714">
    <property type="entry name" value="RSN1_7TM"/>
    <property type="match status" value="2"/>
</dbReference>
<dbReference type="InterPro" id="IPR027815">
    <property type="entry name" value="CSC1/OSCA1-like_cyt"/>
</dbReference>
<evidence type="ECO:0000313" key="5">
    <source>
        <dbReference type="Proteomes" id="UP001212841"/>
    </source>
</evidence>
<dbReference type="PANTHER" id="PTHR13018:SF5">
    <property type="entry name" value="RE44586P"/>
    <property type="match status" value="1"/>
</dbReference>
<keyword evidence="1" id="KW-1133">Transmembrane helix</keyword>
<feature type="non-terminal residue" evidence="4">
    <location>
        <position position="422"/>
    </location>
</feature>
<protein>
    <recommendedName>
        <fullName evidence="6">CSC1/OSCA1-like 7TM region domain-containing protein</fullName>
    </recommendedName>
</protein>
<evidence type="ECO:0000259" key="2">
    <source>
        <dbReference type="Pfam" id="PF02714"/>
    </source>
</evidence>
<dbReference type="AlphaFoldDB" id="A0AAD5S1J8"/>
<evidence type="ECO:0000256" key="1">
    <source>
        <dbReference type="SAM" id="Phobius"/>
    </source>
</evidence>
<organism evidence="4 5">
    <name type="scientific">Rhizophlyctis rosea</name>
    <dbReference type="NCBI Taxonomy" id="64517"/>
    <lineage>
        <taxon>Eukaryota</taxon>
        <taxon>Fungi</taxon>
        <taxon>Fungi incertae sedis</taxon>
        <taxon>Chytridiomycota</taxon>
        <taxon>Chytridiomycota incertae sedis</taxon>
        <taxon>Chytridiomycetes</taxon>
        <taxon>Rhizophlyctidales</taxon>
        <taxon>Rhizophlyctidaceae</taxon>
        <taxon>Rhizophlyctis</taxon>
    </lineage>
</organism>
<gene>
    <name evidence="4" type="ORF">HK097_005786</name>
</gene>
<dbReference type="InterPro" id="IPR003864">
    <property type="entry name" value="CSC1/OSCA1-like_7TM"/>
</dbReference>
<dbReference type="PANTHER" id="PTHR13018">
    <property type="entry name" value="PROBABLE MEMBRANE PROTEIN DUF221-RELATED"/>
    <property type="match status" value="1"/>
</dbReference>
<feature type="domain" description="CSC1/OSCA1-like 7TM region" evidence="2">
    <location>
        <begin position="207"/>
        <end position="354"/>
    </location>
</feature>
<sequence>MVDKAKRPRHRTGFMGLTGQWVDSADYYAAKFLEWDRAVTRLRKTPEMSAPTAVGFVTFESPESATLASQSVLHRRPYCCMARRAPEPRDIFWFNLSSRVADSSIKLFRTFTVQVIMVLLVFFSFVVITFIQGVAKPDKLIGVFPFIEAWLDSLGPGWTQFVKGVIPTVVTAAYTSSLPSVLILLSQIQGLEAYSWIDMSVLSKKPELVQRIRPQYSPFAINYVMLQATAVYPAQLLLAGPLILTWLTRLAPWKRSTPRQLSDAYYPSILTSINYGIAYPVPILVFTLGMTWSTVAPLILPFCAMFFGLAHFIYKYMLLYVNIPRYETGGIAAPMAVRRCLWGITLMQLTMMSVLAIRAGTAPDKDKNGGHKPAFADREEGLRWTAYVQMVVGVGPLLVMTGFVYWWLKHGYEKEVVSVPLE</sequence>
<reference evidence="4" key="1">
    <citation type="submission" date="2020-05" db="EMBL/GenBank/DDBJ databases">
        <title>Phylogenomic resolution of chytrid fungi.</title>
        <authorList>
            <person name="Stajich J.E."/>
            <person name="Amses K."/>
            <person name="Simmons R."/>
            <person name="Seto K."/>
            <person name="Myers J."/>
            <person name="Bonds A."/>
            <person name="Quandt C.A."/>
            <person name="Barry K."/>
            <person name="Liu P."/>
            <person name="Grigoriev I."/>
            <person name="Longcore J.E."/>
            <person name="James T.Y."/>
        </authorList>
    </citation>
    <scope>NUCLEOTIDE SEQUENCE</scope>
    <source>
        <strain evidence="4">JEL0318</strain>
    </source>
</reference>
<feature type="transmembrane region" description="Helical" evidence="1">
    <location>
        <begin position="340"/>
        <end position="359"/>
    </location>
</feature>
<feature type="transmembrane region" description="Helical" evidence="1">
    <location>
        <begin position="386"/>
        <end position="408"/>
    </location>
</feature>
<keyword evidence="1" id="KW-0812">Transmembrane</keyword>
<feature type="transmembrane region" description="Helical" evidence="1">
    <location>
        <begin position="232"/>
        <end position="251"/>
    </location>
</feature>
<dbReference type="GO" id="GO:0005886">
    <property type="term" value="C:plasma membrane"/>
    <property type="evidence" value="ECO:0007669"/>
    <property type="project" value="TreeGrafter"/>
</dbReference>
<feature type="transmembrane region" description="Helical" evidence="1">
    <location>
        <begin position="298"/>
        <end position="319"/>
    </location>
</feature>
<accession>A0AAD5S1J8</accession>
<evidence type="ECO:0008006" key="6">
    <source>
        <dbReference type="Google" id="ProtNLM"/>
    </source>
</evidence>
<feature type="transmembrane region" description="Helical" evidence="1">
    <location>
        <begin position="115"/>
        <end position="135"/>
    </location>
</feature>
<dbReference type="Proteomes" id="UP001212841">
    <property type="component" value="Unassembled WGS sequence"/>
</dbReference>
<dbReference type="GO" id="GO:0005227">
    <property type="term" value="F:calcium-activated cation channel activity"/>
    <property type="evidence" value="ECO:0007669"/>
    <property type="project" value="InterPro"/>
</dbReference>
<name>A0AAD5S1J8_9FUNG</name>
<dbReference type="InterPro" id="IPR045122">
    <property type="entry name" value="Csc1-like"/>
</dbReference>
<dbReference type="EMBL" id="JADGJD010002709">
    <property type="protein sequence ID" value="KAJ3029460.1"/>
    <property type="molecule type" value="Genomic_DNA"/>
</dbReference>
<comment type="caution">
    <text evidence="4">The sequence shown here is derived from an EMBL/GenBank/DDBJ whole genome shotgun (WGS) entry which is preliminary data.</text>
</comment>
<proteinExistence type="predicted"/>